<dbReference type="Proteomes" id="UP001549119">
    <property type="component" value="Unassembled WGS sequence"/>
</dbReference>
<comment type="similarity">
    <text evidence="2 3">Belongs to the cytochrome P450 family.</text>
</comment>
<dbReference type="InterPro" id="IPR017972">
    <property type="entry name" value="Cyt_P450_CS"/>
</dbReference>
<keyword evidence="5" id="KW-1185">Reference proteome</keyword>
<keyword evidence="3" id="KW-0503">Monooxygenase</keyword>
<dbReference type="Pfam" id="PF00067">
    <property type="entry name" value="p450"/>
    <property type="match status" value="1"/>
</dbReference>
<keyword evidence="3" id="KW-0479">Metal-binding</keyword>
<gene>
    <name evidence="4" type="ORF">ABIC20_007001</name>
</gene>
<dbReference type="SUPFAM" id="SSF48264">
    <property type="entry name" value="Cytochrome P450"/>
    <property type="match status" value="1"/>
</dbReference>
<keyword evidence="3" id="KW-0408">Iron</keyword>
<comment type="caution">
    <text evidence="4">The sequence shown here is derived from an EMBL/GenBank/DDBJ whole genome shotgun (WGS) entry which is preliminary data.</text>
</comment>
<dbReference type="CDD" id="cd20612">
    <property type="entry name" value="CYP_LDS-like_C"/>
    <property type="match status" value="1"/>
</dbReference>
<keyword evidence="3" id="KW-0349">Heme</keyword>
<dbReference type="PROSITE" id="PS00086">
    <property type="entry name" value="CYTOCHROME_P450"/>
    <property type="match status" value="1"/>
</dbReference>
<reference evidence="4 5" key="1">
    <citation type="submission" date="2024-06" db="EMBL/GenBank/DDBJ databases">
        <title>Genomics of switchgrass bacterial isolates.</title>
        <authorList>
            <person name="Shade A."/>
        </authorList>
    </citation>
    <scope>NUCLEOTIDE SEQUENCE [LARGE SCALE GENOMIC DNA]</scope>
    <source>
        <strain evidence="4 5">PvP084</strain>
    </source>
</reference>
<dbReference type="RefSeq" id="WP_012329694.1">
    <property type="nucleotide sequence ID" value="NZ_BJXP01000046.1"/>
</dbReference>
<evidence type="ECO:0000256" key="2">
    <source>
        <dbReference type="ARBA" id="ARBA00010617"/>
    </source>
</evidence>
<dbReference type="GeneID" id="6142129"/>
<comment type="cofactor">
    <cofactor evidence="1">
        <name>heme</name>
        <dbReference type="ChEBI" id="CHEBI:30413"/>
    </cofactor>
</comment>
<evidence type="ECO:0000313" key="5">
    <source>
        <dbReference type="Proteomes" id="UP001549119"/>
    </source>
</evidence>
<dbReference type="PANTHER" id="PTHR46696">
    <property type="entry name" value="P450, PUTATIVE (EUROFUNG)-RELATED"/>
    <property type="match status" value="1"/>
</dbReference>
<dbReference type="EMBL" id="JBEPNW010000003">
    <property type="protein sequence ID" value="MET3869623.1"/>
    <property type="molecule type" value="Genomic_DNA"/>
</dbReference>
<proteinExistence type="inferred from homology"/>
<dbReference type="InterPro" id="IPR036396">
    <property type="entry name" value="Cyt_P450_sf"/>
</dbReference>
<keyword evidence="3" id="KW-0560">Oxidoreductase</keyword>
<dbReference type="InterPro" id="IPR001128">
    <property type="entry name" value="Cyt_P450"/>
</dbReference>
<organism evidence="4 5">
    <name type="scientific">Methylobacterium radiotolerans</name>
    <dbReference type="NCBI Taxonomy" id="31998"/>
    <lineage>
        <taxon>Bacteria</taxon>
        <taxon>Pseudomonadati</taxon>
        <taxon>Pseudomonadota</taxon>
        <taxon>Alphaproteobacteria</taxon>
        <taxon>Hyphomicrobiales</taxon>
        <taxon>Methylobacteriaceae</taxon>
        <taxon>Methylobacterium</taxon>
    </lineage>
</organism>
<name>A0ABV2NSW9_9HYPH</name>
<evidence type="ECO:0000313" key="4">
    <source>
        <dbReference type="EMBL" id="MET3869623.1"/>
    </source>
</evidence>
<accession>A0ABV2NSW9</accession>
<dbReference type="Gene3D" id="1.10.630.10">
    <property type="entry name" value="Cytochrome P450"/>
    <property type="match status" value="1"/>
</dbReference>
<evidence type="ECO:0000256" key="1">
    <source>
        <dbReference type="ARBA" id="ARBA00001971"/>
    </source>
</evidence>
<protein>
    <submittedName>
        <fullName evidence="4">Cytochrome P450</fullName>
    </submittedName>
</protein>
<sequence>MRAAAPETPCLTFLEALPVSERWQRARDWIARAPRPFFAQLRARRTALDCGAAILVAGRAEVEEILSLPQVFSVALYKPKMGEFMLALDGTEVNYRDKAVMRAVLSWRDLPAIRDLAGAVTDAALDAGEGSIDVVASLSRLVPLRIVQRFFGFAAPDADLLRWSYANQFDQFNNLPFDARPDAEAIHAAADRARQEMRAAFARIIPARVAAIEAGADLPDDVLTRLLRLHLPAAAGFGMDRVVINVGGLLIGAIETTSEAVVNALAELLGRPQVLEAARAAARTGPAAFDGYVWEALRFAPIVAFMFRQAETDHVLGRGSPAESRIAKGRIVLPLSLSAMFDATGVPEPDRFDPTRPDQTYLHFGRGHHECLGRYVAGAMIPEIVRRILLRDAVRAEGAVEDGGTPFPTAFRISYAGRSAGAAAPG</sequence>
<evidence type="ECO:0000256" key="3">
    <source>
        <dbReference type="RuleBase" id="RU000461"/>
    </source>
</evidence>
<dbReference type="PANTHER" id="PTHR46696:SF1">
    <property type="entry name" value="CYTOCHROME P450 YJIB-RELATED"/>
    <property type="match status" value="1"/>
</dbReference>